<dbReference type="AlphaFoldDB" id="Q7NGE0"/>
<reference evidence="2 3" key="2">
    <citation type="journal article" date="2003" name="DNA Res.">
        <title>Complete genome structure of Gloeobacter violaceus PCC 7421, a cyanobacterium that lacks thylakoids (supplement).</title>
        <authorList>
            <person name="Nakamura Y."/>
            <person name="Kaneko T."/>
            <person name="Sato S."/>
            <person name="Mimuro M."/>
            <person name="Miyashita H."/>
            <person name="Tsuchiya T."/>
            <person name="Sasamoto S."/>
            <person name="Watanabe A."/>
            <person name="Kawashima K."/>
            <person name="Kishida Y."/>
            <person name="Kiyokawa C."/>
            <person name="Kohara M."/>
            <person name="Matsumoto M."/>
            <person name="Matsuno A."/>
            <person name="Nakazaki N."/>
            <person name="Shimpo S."/>
            <person name="Takeuchi C."/>
            <person name="Yamada M."/>
            <person name="Tabata S."/>
        </authorList>
    </citation>
    <scope>NUCLEOTIDE SEQUENCE [LARGE SCALE GENOMIC DNA]</scope>
    <source>
        <strain evidence="3">ATCC 29082 / PCC 7421</strain>
    </source>
</reference>
<organism evidence="2 3">
    <name type="scientific">Gloeobacter violaceus (strain ATCC 29082 / PCC 7421)</name>
    <dbReference type="NCBI Taxonomy" id="251221"/>
    <lineage>
        <taxon>Bacteria</taxon>
        <taxon>Bacillati</taxon>
        <taxon>Cyanobacteriota</taxon>
        <taxon>Cyanophyceae</taxon>
        <taxon>Gloeobacterales</taxon>
        <taxon>Gloeobacteraceae</taxon>
        <taxon>Gloeobacter</taxon>
    </lineage>
</organism>
<dbReference type="SUPFAM" id="SSF69318">
    <property type="entry name" value="Integrin alpha N-terminal domain"/>
    <property type="match status" value="1"/>
</dbReference>
<evidence type="ECO:0000256" key="1">
    <source>
        <dbReference type="SAM" id="MobiDB-lite"/>
    </source>
</evidence>
<feature type="region of interest" description="Disordered" evidence="1">
    <location>
        <begin position="298"/>
        <end position="319"/>
    </location>
</feature>
<name>Q7NGE0_GLOVI</name>
<sequence length="319" mass="35768">MPEKTIVRMRSWFAWSAFGLLSWVSPLWAAPGVVFALQERTAVDNSGELAPYPALEFVAQIRGEQFRNPPLPSDTDFKFFGENHFKKNNRYFLWRQDEPLGEAKAVLPDKVPSLYGSLEAPLQSEQRLLPLPELDLVVATDQPLKVRPRKAPSEETLAIVDSLARAALAKQGLPDDLVTKTSRVWAAAAVMPGRPETVVALYRHTFSLRQAGATFKRLVNLLLVAEPVTDKGQTTWQPQLSLASFGNPETSTIYGPLAVVDLNGDGNDDLIVRETRFDRWVYGIYSRYDGKWQQRYTGREGNYSSDIPEPPPTEEEPVP</sequence>
<evidence type="ECO:0000313" key="2">
    <source>
        <dbReference type="EMBL" id="BAC91172.1"/>
    </source>
</evidence>
<dbReference type="HOGENOM" id="CLU_870855_0_0_3"/>
<accession>Q7NGE0</accession>
<dbReference type="OrthoDB" id="9820647at2"/>
<evidence type="ECO:0000313" key="3">
    <source>
        <dbReference type="Proteomes" id="UP000000557"/>
    </source>
</evidence>
<dbReference type="InParanoid" id="Q7NGE0"/>
<dbReference type="EnsemblBacteria" id="BAC91172">
    <property type="protein sequence ID" value="BAC91172"/>
    <property type="gene ID" value="BAC91172"/>
</dbReference>
<dbReference type="KEGG" id="gvi:gll3231"/>
<proteinExistence type="predicted"/>
<dbReference type="InterPro" id="IPR028994">
    <property type="entry name" value="Integrin_alpha_N"/>
</dbReference>
<keyword evidence="3" id="KW-1185">Reference proteome</keyword>
<reference evidence="2 3" key="1">
    <citation type="journal article" date="2003" name="DNA Res.">
        <title>Complete genome structure of Gloeobacter violaceus PCC 7421, a cyanobacterium that lacks thylakoids.</title>
        <authorList>
            <person name="Nakamura Y."/>
            <person name="Kaneko T."/>
            <person name="Sato S."/>
            <person name="Mimuro M."/>
            <person name="Miyashita H."/>
            <person name="Tsuchiya T."/>
            <person name="Sasamoto S."/>
            <person name="Watanabe A."/>
            <person name="Kawashima K."/>
            <person name="Kishida Y."/>
            <person name="Kiyokawa C."/>
            <person name="Kohara M."/>
            <person name="Matsumoto M."/>
            <person name="Matsuno A."/>
            <person name="Nakazaki N."/>
            <person name="Shimpo S."/>
            <person name="Takeuchi C."/>
            <person name="Yamada M."/>
            <person name="Tabata S."/>
        </authorList>
    </citation>
    <scope>NUCLEOTIDE SEQUENCE [LARGE SCALE GENOMIC DNA]</scope>
    <source>
        <strain evidence="3">ATCC 29082 / PCC 7421</strain>
    </source>
</reference>
<dbReference type="Proteomes" id="UP000000557">
    <property type="component" value="Chromosome"/>
</dbReference>
<dbReference type="EMBL" id="BA000045">
    <property type="protein sequence ID" value="BAC91172.1"/>
    <property type="molecule type" value="Genomic_DNA"/>
</dbReference>
<gene>
    <name evidence="2" type="ordered locus">gll3231</name>
</gene>
<protein>
    <submittedName>
        <fullName evidence="2">Gll3231 protein</fullName>
    </submittedName>
</protein>